<evidence type="ECO:0000313" key="3">
    <source>
        <dbReference type="EMBL" id="KAG0728389.1"/>
    </source>
</evidence>
<organism evidence="3 4">
    <name type="scientific">Chionoecetes opilio</name>
    <name type="common">Atlantic snow crab</name>
    <name type="synonym">Cancer opilio</name>
    <dbReference type="NCBI Taxonomy" id="41210"/>
    <lineage>
        <taxon>Eukaryota</taxon>
        <taxon>Metazoa</taxon>
        <taxon>Ecdysozoa</taxon>
        <taxon>Arthropoda</taxon>
        <taxon>Crustacea</taxon>
        <taxon>Multicrustacea</taxon>
        <taxon>Malacostraca</taxon>
        <taxon>Eumalacostraca</taxon>
        <taxon>Eucarida</taxon>
        <taxon>Decapoda</taxon>
        <taxon>Pleocyemata</taxon>
        <taxon>Brachyura</taxon>
        <taxon>Eubrachyura</taxon>
        <taxon>Majoidea</taxon>
        <taxon>Majidae</taxon>
        <taxon>Chionoecetes</taxon>
    </lineage>
</organism>
<dbReference type="AlphaFoldDB" id="A0A8J5D0N9"/>
<dbReference type="GO" id="GO:0005634">
    <property type="term" value="C:nucleus"/>
    <property type="evidence" value="ECO:0007669"/>
    <property type="project" value="UniProtKB-SubCell"/>
</dbReference>
<evidence type="ECO:0000313" key="4">
    <source>
        <dbReference type="Proteomes" id="UP000770661"/>
    </source>
</evidence>
<dbReference type="PANTHER" id="PTHR12663">
    <property type="entry name" value="ANDROGEN INDUCED INHIBITOR OF PROLIFERATION AS3 / PDS5-RELATED"/>
    <property type="match status" value="1"/>
</dbReference>
<dbReference type="InterPro" id="IPR039776">
    <property type="entry name" value="Pds5"/>
</dbReference>
<name>A0A8J5D0N9_CHIOP</name>
<evidence type="ECO:0000256" key="2">
    <source>
        <dbReference type="ARBA" id="ARBA00023242"/>
    </source>
</evidence>
<dbReference type="GO" id="GO:0000785">
    <property type="term" value="C:chromatin"/>
    <property type="evidence" value="ECO:0007669"/>
    <property type="project" value="TreeGrafter"/>
</dbReference>
<dbReference type="GO" id="GO:0006281">
    <property type="term" value="P:DNA repair"/>
    <property type="evidence" value="ECO:0007669"/>
    <property type="project" value="TreeGrafter"/>
</dbReference>
<keyword evidence="4" id="KW-1185">Reference proteome</keyword>
<proteinExistence type="predicted"/>
<keyword evidence="2" id="KW-0539">Nucleus</keyword>
<dbReference type="PANTHER" id="PTHR12663:SF0">
    <property type="entry name" value="PRECOCIOUS DISSOCIATION OF SISTERS 5, ISOFORM A"/>
    <property type="match status" value="1"/>
</dbReference>
<dbReference type="EMBL" id="JACEEZ010002269">
    <property type="protein sequence ID" value="KAG0728389.1"/>
    <property type="molecule type" value="Genomic_DNA"/>
</dbReference>
<protein>
    <submittedName>
        <fullName evidence="3">Sister chromatid cohesion protein PDS5 B-B</fullName>
    </submittedName>
</protein>
<dbReference type="Proteomes" id="UP000770661">
    <property type="component" value="Unassembled WGS sequence"/>
</dbReference>
<comment type="subcellular location">
    <subcellularLocation>
        <location evidence="1">Nucleus</location>
    </subcellularLocation>
</comment>
<sequence>MGRGDNLTILYPPGCREVTEDVGPDELIRRLKTLAHTLQSMGQDDGAYQEYIPLAMHIADDFFLSYASRDVQLLIACCIADVLRVYAPEAPYKDPPQVKTIFMFLIKQLGGLKDPKDRH</sequence>
<gene>
    <name evidence="3" type="primary">pds5b-b_1</name>
    <name evidence="3" type="ORF">GWK47_032565</name>
</gene>
<accession>A0A8J5D0N9</accession>
<dbReference type="OrthoDB" id="200660at2759"/>
<dbReference type="Pfam" id="PF20168">
    <property type="entry name" value="PDS5"/>
    <property type="match status" value="1"/>
</dbReference>
<evidence type="ECO:0000256" key="1">
    <source>
        <dbReference type="ARBA" id="ARBA00004123"/>
    </source>
</evidence>
<reference evidence="3" key="1">
    <citation type="submission" date="2020-07" db="EMBL/GenBank/DDBJ databases">
        <title>The High-quality genome of the commercially important snow crab, Chionoecetes opilio.</title>
        <authorList>
            <person name="Jeong J.-H."/>
            <person name="Ryu S."/>
        </authorList>
    </citation>
    <scope>NUCLEOTIDE SEQUENCE</scope>
    <source>
        <strain evidence="3">MADBK_172401_WGS</strain>
        <tissue evidence="3">Digestive gland</tissue>
    </source>
</reference>
<dbReference type="GO" id="GO:0007064">
    <property type="term" value="P:mitotic sister chromatid cohesion"/>
    <property type="evidence" value="ECO:0007669"/>
    <property type="project" value="InterPro"/>
</dbReference>
<comment type="caution">
    <text evidence="3">The sequence shown here is derived from an EMBL/GenBank/DDBJ whole genome shotgun (WGS) entry which is preliminary data.</text>
</comment>